<feature type="domain" description="Phage head morphogenesis" evidence="1">
    <location>
        <begin position="140"/>
        <end position="250"/>
    </location>
</feature>
<reference evidence="2 3" key="1">
    <citation type="submission" date="2018-10" db="EMBL/GenBank/DDBJ databases">
        <title>Genomic Encyclopedia of Type Strains, Phase IV (KMG-IV): sequencing the most valuable type-strain genomes for metagenomic binning, comparative biology and taxonomic classification.</title>
        <authorList>
            <person name="Goeker M."/>
        </authorList>
    </citation>
    <scope>NUCLEOTIDE SEQUENCE [LARGE SCALE GENOMIC DNA]</scope>
    <source>
        <strain evidence="2 3">DSM 22228</strain>
    </source>
</reference>
<gene>
    <name evidence="2" type="ORF">DES39_0542</name>
</gene>
<dbReference type="InterPro" id="IPR006528">
    <property type="entry name" value="Phage_head_morphogenesis_dom"/>
</dbReference>
<keyword evidence="3" id="KW-1185">Reference proteome</keyword>
<name>A0A495RIG4_9GAMM</name>
<dbReference type="Proteomes" id="UP000278542">
    <property type="component" value="Unassembled WGS sequence"/>
</dbReference>
<dbReference type="RefSeq" id="WP_170143318.1">
    <property type="nucleotide sequence ID" value="NZ_RBWY01000001.1"/>
</dbReference>
<evidence type="ECO:0000259" key="1">
    <source>
        <dbReference type="Pfam" id="PF04233"/>
    </source>
</evidence>
<comment type="caution">
    <text evidence="2">The sequence shown here is derived from an EMBL/GenBank/DDBJ whole genome shotgun (WGS) entry which is preliminary data.</text>
</comment>
<dbReference type="EMBL" id="RBWY01000001">
    <property type="protein sequence ID" value="RKS87322.1"/>
    <property type="molecule type" value="Genomic_DNA"/>
</dbReference>
<sequence length="258" mass="29587">MKKNLKTLKINSIRPSSIIEANYHKKLAKLVKITQTDINALIKDYTEAKSNPYYVNLIADRFRESIDKWGDRFLHEANEIATGFTDESLNMVDRRLSRDFKNADLTIKFQMTEKMQAKIQSKIAENVGLIRSIPSKYLEEVQGAVMRCIERGNDLKTLTEILEYRFGVASRRAKNIAKDQANKATVAFNRQRQLDVGIKKGIWVHSGLGKDKRQSHVKAGRDKLVFDLEKGAYIDGEYILPGELVNCHCTWRAYLGDF</sequence>
<accession>A0A495RIG4</accession>
<evidence type="ECO:0000313" key="3">
    <source>
        <dbReference type="Proteomes" id="UP000278542"/>
    </source>
</evidence>
<dbReference type="Pfam" id="PF04233">
    <property type="entry name" value="Phage_Mu_F"/>
    <property type="match status" value="1"/>
</dbReference>
<proteinExistence type="predicted"/>
<organism evidence="2 3">
    <name type="scientific">Orbus hercynius</name>
    <dbReference type="NCBI Taxonomy" id="593135"/>
    <lineage>
        <taxon>Bacteria</taxon>
        <taxon>Pseudomonadati</taxon>
        <taxon>Pseudomonadota</taxon>
        <taxon>Gammaproteobacteria</taxon>
        <taxon>Orbales</taxon>
        <taxon>Orbaceae</taxon>
        <taxon>Orbus</taxon>
    </lineage>
</organism>
<evidence type="ECO:0000313" key="2">
    <source>
        <dbReference type="EMBL" id="RKS87322.1"/>
    </source>
</evidence>
<dbReference type="AlphaFoldDB" id="A0A495RIG4"/>
<protein>
    <submittedName>
        <fullName evidence="2">Phage Mu protein F like protein</fullName>
    </submittedName>
</protein>